<feature type="transmembrane region" description="Helical" evidence="10">
    <location>
        <begin position="423"/>
        <end position="446"/>
    </location>
</feature>
<feature type="domain" description="Major facilitator superfamily (MFS) profile" evidence="11">
    <location>
        <begin position="52"/>
        <end position="467"/>
    </location>
</feature>
<name>A0A9W9D312_9PLEO</name>
<keyword evidence="3 8" id="KW-0813">Transport</keyword>
<dbReference type="EMBL" id="JAPEVA010000107">
    <property type="protein sequence ID" value="KAJ4399444.1"/>
    <property type="molecule type" value="Genomic_DNA"/>
</dbReference>
<protein>
    <recommendedName>
        <fullName evidence="11">Major facilitator superfamily (MFS) profile domain-containing protein</fullName>
    </recommendedName>
</protein>
<evidence type="ECO:0000256" key="4">
    <source>
        <dbReference type="ARBA" id="ARBA00022692"/>
    </source>
</evidence>
<dbReference type="NCBIfam" id="TIGR00879">
    <property type="entry name" value="SP"/>
    <property type="match status" value="1"/>
</dbReference>
<dbReference type="InterPro" id="IPR050814">
    <property type="entry name" value="Myo-inositol_Transporter"/>
</dbReference>
<feature type="transmembrane region" description="Helical" evidence="10">
    <location>
        <begin position="207"/>
        <end position="229"/>
    </location>
</feature>
<feature type="transmembrane region" description="Helical" evidence="10">
    <location>
        <begin position="144"/>
        <end position="167"/>
    </location>
</feature>
<dbReference type="OrthoDB" id="6339427at2759"/>
<evidence type="ECO:0000256" key="2">
    <source>
        <dbReference type="ARBA" id="ARBA00010992"/>
    </source>
</evidence>
<dbReference type="PANTHER" id="PTHR48020:SF12">
    <property type="entry name" value="PROTON MYO-INOSITOL COTRANSPORTER"/>
    <property type="match status" value="1"/>
</dbReference>
<evidence type="ECO:0000256" key="7">
    <source>
        <dbReference type="ARBA" id="ARBA00049119"/>
    </source>
</evidence>
<dbReference type="SUPFAM" id="SSF103473">
    <property type="entry name" value="MFS general substrate transporter"/>
    <property type="match status" value="1"/>
</dbReference>
<keyword evidence="5 10" id="KW-1133">Transmembrane helix</keyword>
<dbReference type="InterPro" id="IPR020846">
    <property type="entry name" value="MFS_dom"/>
</dbReference>
<evidence type="ECO:0000256" key="9">
    <source>
        <dbReference type="SAM" id="MobiDB-lite"/>
    </source>
</evidence>
<keyword evidence="6 10" id="KW-0472">Membrane</keyword>
<comment type="catalytic activity">
    <reaction evidence="7">
        <text>myo-inositol(out) + H(+)(out) = myo-inositol(in) + H(+)(in)</text>
        <dbReference type="Rhea" id="RHEA:60364"/>
        <dbReference type="ChEBI" id="CHEBI:15378"/>
        <dbReference type="ChEBI" id="CHEBI:17268"/>
    </reaction>
</comment>
<dbReference type="InterPro" id="IPR005829">
    <property type="entry name" value="Sugar_transporter_CS"/>
</dbReference>
<dbReference type="InterPro" id="IPR036259">
    <property type="entry name" value="MFS_trans_sf"/>
</dbReference>
<feature type="transmembrane region" description="Helical" evidence="10">
    <location>
        <begin position="47"/>
        <end position="65"/>
    </location>
</feature>
<evidence type="ECO:0000256" key="8">
    <source>
        <dbReference type="RuleBase" id="RU003346"/>
    </source>
</evidence>
<proteinExistence type="inferred from homology"/>
<dbReference type="Proteomes" id="UP001140510">
    <property type="component" value="Unassembled WGS sequence"/>
</dbReference>
<accession>A0A9W9D312</accession>
<dbReference type="PROSITE" id="PS00216">
    <property type="entry name" value="SUGAR_TRANSPORT_1"/>
    <property type="match status" value="1"/>
</dbReference>
<dbReference type="InterPro" id="IPR003663">
    <property type="entry name" value="Sugar/inositol_transpt"/>
</dbReference>
<evidence type="ECO:0000256" key="5">
    <source>
        <dbReference type="ARBA" id="ARBA00022989"/>
    </source>
</evidence>
<feature type="transmembrane region" description="Helical" evidence="10">
    <location>
        <begin position="179"/>
        <end position="201"/>
    </location>
</feature>
<dbReference type="GO" id="GO:1904679">
    <property type="term" value="P:myo-inositol import across plasma membrane"/>
    <property type="evidence" value="ECO:0007669"/>
    <property type="project" value="TreeGrafter"/>
</dbReference>
<dbReference type="PROSITE" id="PS50850">
    <property type="entry name" value="MFS"/>
    <property type="match status" value="1"/>
</dbReference>
<feature type="region of interest" description="Disordered" evidence="9">
    <location>
        <begin position="1"/>
        <end position="22"/>
    </location>
</feature>
<comment type="similarity">
    <text evidence="2 8">Belongs to the major facilitator superfamily. Sugar transporter (TC 2.A.1.1) family.</text>
</comment>
<feature type="transmembrane region" description="Helical" evidence="10">
    <location>
        <begin position="120"/>
        <end position="138"/>
    </location>
</feature>
<gene>
    <name evidence="12" type="ORF">N0V91_009453</name>
</gene>
<dbReference type="FunFam" id="1.20.1250.20:FF:000073">
    <property type="entry name" value="MFS myo-inositol transporter, putative"/>
    <property type="match status" value="1"/>
</dbReference>
<comment type="caution">
    <text evidence="12">The sequence shown here is derived from an EMBL/GenBank/DDBJ whole genome shotgun (WGS) entry which is preliminary data.</text>
</comment>
<dbReference type="Gene3D" id="1.20.1250.20">
    <property type="entry name" value="MFS general substrate transporter like domains"/>
    <property type="match status" value="1"/>
</dbReference>
<dbReference type="InterPro" id="IPR005828">
    <property type="entry name" value="MFS_sugar_transport-like"/>
</dbReference>
<keyword evidence="13" id="KW-1185">Reference proteome</keyword>
<dbReference type="Pfam" id="PF00083">
    <property type="entry name" value="Sugar_tr"/>
    <property type="match status" value="1"/>
</dbReference>
<feature type="transmembrane region" description="Helical" evidence="10">
    <location>
        <begin position="93"/>
        <end position="113"/>
    </location>
</feature>
<comment type="subcellular location">
    <subcellularLocation>
        <location evidence="1">Membrane</location>
        <topology evidence="1">Multi-pass membrane protein</topology>
    </subcellularLocation>
</comment>
<evidence type="ECO:0000256" key="6">
    <source>
        <dbReference type="ARBA" id="ARBA00023136"/>
    </source>
</evidence>
<organism evidence="12 13">
    <name type="scientific">Didymella pomorum</name>
    <dbReference type="NCBI Taxonomy" id="749634"/>
    <lineage>
        <taxon>Eukaryota</taxon>
        <taxon>Fungi</taxon>
        <taxon>Dikarya</taxon>
        <taxon>Ascomycota</taxon>
        <taxon>Pezizomycotina</taxon>
        <taxon>Dothideomycetes</taxon>
        <taxon>Pleosporomycetidae</taxon>
        <taxon>Pleosporales</taxon>
        <taxon>Pleosporineae</taxon>
        <taxon>Didymellaceae</taxon>
        <taxon>Didymella</taxon>
    </lineage>
</organism>
<evidence type="ECO:0000256" key="1">
    <source>
        <dbReference type="ARBA" id="ARBA00004141"/>
    </source>
</evidence>
<feature type="transmembrane region" description="Helical" evidence="10">
    <location>
        <begin position="351"/>
        <end position="372"/>
    </location>
</feature>
<dbReference type="GO" id="GO:0005366">
    <property type="term" value="F:myo-inositol:proton symporter activity"/>
    <property type="evidence" value="ECO:0007669"/>
    <property type="project" value="TreeGrafter"/>
</dbReference>
<dbReference type="PRINTS" id="PR00171">
    <property type="entry name" value="SUGRTRNSPORT"/>
</dbReference>
<feature type="transmembrane region" description="Helical" evidence="10">
    <location>
        <begin position="327"/>
        <end position="345"/>
    </location>
</feature>
<evidence type="ECO:0000256" key="10">
    <source>
        <dbReference type="SAM" id="Phobius"/>
    </source>
</evidence>
<reference evidence="12" key="1">
    <citation type="submission" date="2022-10" db="EMBL/GenBank/DDBJ databases">
        <title>Tapping the CABI collections for fungal endophytes: first genome assemblies for Collariella, Neodidymelliopsis, Ascochyta clinopodiicola, Didymella pomorum, Didymosphaeria variabile, Neocosmospora piperis and Neocucurbitaria cava.</title>
        <authorList>
            <person name="Hill R."/>
        </authorList>
    </citation>
    <scope>NUCLEOTIDE SEQUENCE</scope>
    <source>
        <strain evidence="12">IMI 355091</strain>
    </source>
</reference>
<sequence length="467" mass="50234">MTNTAAEPLITSHNTSDDADFDRDVTRHSEEAEDVDVDESHLVRPGAFIWALTLCAGISGLLFGYDTGVISSTLVSIDPTDLARPLTTLDKSLITSSTSFFALVASPLTGVLADVTGRKPVILLASLLFILGALLQAFSHTVSMMILGRSVVGLAVGSASFVVPLYISELSPSPFRGRLVTVSSLFITGGQVVAYVIGWVFSDTSGGWRWMVGLGAAPAAVQLFLLFGMPETPRFLVQKGKIAKGKKVLSRVYGAGPGMEGLASAVLRRVEREIMEEEAIAGPAAKHPSSWRAKAQHVSDQFSQIVTVGPNRRALTIACMLQGFQQLCGFNSLMYFSATIFRLVGFRSPTLTSLSIALTNFAFTLVAFWCIDRVGRRRILLLSIPVMVAGLALCALAFSFIDLSTEEGASNLLLRAASQESKLWPFTILLAMVLYVASYAVGLGCVPWQQSELFPLSCARDQHELGE</sequence>
<evidence type="ECO:0000313" key="12">
    <source>
        <dbReference type="EMBL" id="KAJ4399444.1"/>
    </source>
</evidence>
<keyword evidence="4 10" id="KW-0812">Transmembrane</keyword>
<evidence type="ECO:0000256" key="3">
    <source>
        <dbReference type="ARBA" id="ARBA00022448"/>
    </source>
</evidence>
<evidence type="ECO:0000259" key="11">
    <source>
        <dbReference type="PROSITE" id="PS50850"/>
    </source>
</evidence>
<feature type="transmembrane region" description="Helical" evidence="10">
    <location>
        <begin position="379"/>
        <end position="403"/>
    </location>
</feature>
<dbReference type="GO" id="GO:0016020">
    <property type="term" value="C:membrane"/>
    <property type="evidence" value="ECO:0007669"/>
    <property type="project" value="UniProtKB-SubCell"/>
</dbReference>
<evidence type="ECO:0000313" key="13">
    <source>
        <dbReference type="Proteomes" id="UP001140510"/>
    </source>
</evidence>
<dbReference type="AlphaFoldDB" id="A0A9W9D312"/>
<dbReference type="PANTHER" id="PTHR48020">
    <property type="entry name" value="PROTON MYO-INOSITOL COTRANSPORTER"/>
    <property type="match status" value="1"/>
</dbReference>
<dbReference type="PROSITE" id="PS00217">
    <property type="entry name" value="SUGAR_TRANSPORT_2"/>
    <property type="match status" value="1"/>
</dbReference>